<protein>
    <submittedName>
        <fullName evidence="1">Uncharacterized protein</fullName>
    </submittedName>
</protein>
<dbReference type="RefSeq" id="WP_311576409.1">
    <property type="nucleotide sequence ID" value="NZ_JAVRIF010000001.1"/>
</dbReference>
<organism evidence="1 2">
    <name type="scientific">Thalassotalea castellviae</name>
    <dbReference type="NCBI Taxonomy" id="3075612"/>
    <lineage>
        <taxon>Bacteria</taxon>
        <taxon>Pseudomonadati</taxon>
        <taxon>Pseudomonadota</taxon>
        <taxon>Gammaproteobacteria</taxon>
        <taxon>Alteromonadales</taxon>
        <taxon>Colwelliaceae</taxon>
        <taxon>Thalassotalea</taxon>
    </lineage>
</organism>
<gene>
    <name evidence="1" type="ORF">RM573_01975</name>
</gene>
<keyword evidence="2" id="KW-1185">Reference proteome</keyword>
<dbReference type="EMBL" id="JAVRIF010000001">
    <property type="protein sequence ID" value="MDT0602352.1"/>
    <property type="molecule type" value="Genomic_DNA"/>
</dbReference>
<dbReference type="Proteomes" id="UP001266357">
    <property type="component" value="Unassembled WGS sequence"/>
</dbReference>
<reference evidence="1 2" key="1">
    <citation type="submission" date="2023-09" db="EMBL/GenBank/DDBJ databases">
        <authorList>
            <person name="Rey-Velasco X."/>
        </authorList>
    </citation>
    <scope>NUCLEOTIDE SEQUENCE [LARGE SCALE GENOMIC DNA]</scope>
    <source>
        <strain evidence="1 2">W431</strain>
    </source>
</reference>
<proteinExistence type="predicted"/>
<evidence type="ECO:0000313" key="2">
    <source>
        <dbReference type="Proteomes" id="UP001266357"/>
    </source>
</evidence>
<name>A0ABU2ZWP1_9GAMM</name>
<evidence type="ECO:0000313" key="1">
    <source>
        <dbReference type="EMBL" id="MDT0602352.1"/>
    </source>
</evidence>
<dbReference type="Pfam" id="PF21813">
    <property type="entry name" value="DUF6882"/>
    <property type="match status" value="1"/>
</dbReference>
<dbReference type="InterPro" id="IPR049249">
    <property type="entry name" value="DUF6882"/>
</dbReference>
<comment type="caution">
    <text evidence="1">The sequence shown here is derived from an EMBL/GenBank/DDBJ whole genome shotgun (WGS) entry which is preliminary data.</text>
</comment>
<sequence>MSNHDSKIACDTHGNSNATFICQHLASGEGLGFNLGYGPDNPDELCPDAWCDKCEEVLDAEGEWNDKSEAFADIKVMCEHCYEEIRDRNWIQDDDVYHNLVTESFAFIEPRHKEFLEMYNVGNYERWDWYQETGRLVFSNNGTPELEADIHFSGSYSTASESWMWAWANSSLDEKVKVSSRLIKELGEDLDLKQLVAGRWIGTEVDGWEMTSVLAKAIDAIGVYRTPTSNGFIYMAITDVRWLEK</sequence>
<accession>A0ABU2ZWP1</accession>